<keyword evidence="3" id="KW-1185">Reference proteome</keyword>
<gene>
    <name evidence="2" type="ORF">PQJ73_09210</name>
</gene>
<evidence type="ECO:0000313" key="3">
    <source>
        <dbReference type="Proteomes" id="UP001165652"/>
    </source>
</evidence>
<evidence type="ECO:0008006" key="4">
    <source>
        <dbReference type="Google" id="ProtNLM"/>
    </source>
</evidence>
<feature type="compositionally biased region" description="Basic and acidic residues" evidence="1">
    <location>
        <begin position="193"/>
        <end position="214"/>
    </location>
</feature>
<name>A0ABT5J8Q8_RHOTP</name>
<dbReference type="Proteomes" id="UP001165652">
    <property type="component" value="Unassembled WGS sequence"/>
</dbReference>
<dbReference type="EMBL" id="JAQQLI010000011">
    <property type="protein sequence ID" value="MDC7785857.1"/>
    <property type="molecule type" value="Genomic_DNA"/>
</dbReference>
<dbReference type="RefSeq" id="WP_272776703.1">
    <property type="nucleotide sequence ID" value="NZ_JAQQLI010000011.1"/>
</dbReference>
<organism evidence="2 3">
    <name type="scientific">Rhodoplanes tepidamans</name>
    <name type="common">Rhodoplanes cryptolactis</name>
    <dbReference type="NCBI Taxonomy" id="200616"/>
    <lineage>
        <taxon>Bacteria</taxon>
        <taxon>Pseudomonadati</taxon>
        <taxon>Pseudomonadota</taxon>
        <taxon>Alphaproteobacteria</taxon>
        <taxon>Hyphomicrobiales</taxon>
        <taxon>Nitrobacteraceae</taxon>
        <taxon>Rhodoplanes</taxon>
    </lineage>
</organism>
<reference evidence="2" key="1">
    <citation type="journal article" date="2023" name="Microbiol Resour">
        <title>Genome Sequences of Rhodoplanes serenus and Two Thermotolerant Strains, Rhodoplanes tepidamans and 'Rhodoplanes cryptolactis,' Further Refine the Genus.</title>
        <authorList>
            <person name="Rayyan A.A."/>
            <person name="Kyndt J.A."/>
        </authorList>
    </citation>
    <scope>NUCLEOTIDE SEQUENCE</scope>
    <source>
        <strain evidence="2">DSM 9987</strain>
    </source>
</reference>
<feature type="region of interest" description="Disordered" evidence="1">
    <location>
        <begin position="180"/>
        <end position="270"/>
    </location>
</feature>
<proteinExistence type="predicted"/>
<evidence type="ECO:0000256" key="1">
    <source>
        <dbReference type="SAM" id="MobiDB-lite"/>
    </source>
</evidence>
<reference evidence="2" key="2">
    <citation type="submission" date="2023-02" db="EMBL/GenBank/DDBJ databases">
        <authorList>
            <person name="Rayyan A."/>
            <person name="Meyer T."/>
            <person name="Kyndt J.A."/>
        </authorList>
    </citation>
    <scope>NUCLEOTIDE SEQUENCE</scope>
    <source>
        <strain evidence="2">DSM 9987</strain>
    </source>
</reference>
<accession>A0ABT5J8Q8</accession>
<comment type="caution">
    <text evidence="2">The sequence shown here is derived from an EMBL/GenBank/DDBJ whole genome shotgun (WGS) entry which is preliminary data.</text>
</comment>
<sequence>MSHRNDPPHTRTAAERRHDVRVVVSLPGRYVLTRRRALDGSKPEFACRLVNISRHGMVLAGPVIGALEEPVAAGFDEFGKLEGKVLRRLYGGFAMSIVADADRLDRLEAKLAWLDKHQRDDTPNARQHKRIVPVNPHSTLILADGSVMPCFVIDMSASGVAVSADLRPPIGSCRAAAHQAAGAAAPGRLRPRLPRDRADRRRGAAGEQALRRPDQACGQTHGARDTRPGTGTAASSVTARSVPWRFTPPDCRSAAWCRASPPRAGGSGRP</sequence>
<protein>
    <recommendedName>
        <fullName evidence="4">PilZ domain-containing protein</fullName>
    </recommendedName>
</protein>
<evidence type="ECO:0000313" key="2">
    <source>
        <dbReference type="EMBL" id="MDC7785857.1"/>
    </source>
</evidence>